<dbReference type="SUPFAM" id="SSF52540">
    <property type="entry name" value="P-loop containing nucleoside triphosphate hydrolases"/>
    <property type="match status" value="1"/>
</dbReference>
<organism evidence="1 2">
    <name type="scientific">Thauera chlorobenzoica</name>
    <dbReference type="NCBI Taxonomy" id="96773"/>
    <lineage>
        <taxon>Bacteria</taxon>
        <taxon>Pseudomonadati</taxon>
        <taxon>Pseudomonadota</taxon>
        <taxon>Betaproteobacteria</taxon>
        <taxon>Rhodocyclales</taxon>
        <taxon>Zoogloeaceae</taxon>
        <taxon>Thauera</taxon>
    </lineage>
</organism>
<gene>
    <name evidence="1" type="ORF">Tchl_1719</name>
</gene>
<dbReference type="InterPro" id="IPR027417">
    <property type="entry name" value="P-loop_NTPase"/>
</dbReference>
<keyword evidence="2" id="KW-1185">Reference proteome</keyword>
<proteinExistence type="predicted"/>
<evidence type="ECO:0000313" key="2">
    <source>
        <dbReference type="Proteomes" id="UP000185739"/>
    </source>
</evidence>
<dbReference type="AlphaFoldDB" id="A0A1H5XT83"/>
<accession>A0A1H5XT83</accession>
<dbReference type="Gene3D" id="1.10.8.60">
    <property type="match status" value="1"/>
</dbReference>
<dbReference type="OrthoDB" id="9783370at2"/>
<dbReference type="RefSeq" id="WP_075148037.1">
    <property type="nucleotide sequence ID" value="NZ_CP018839.1"/>
</dbReference>
<dbReference type="Gene3D" id="3.40.50.300">
    <property type="entry name" value="P-loop containing nucleotide triphosphate hydrolases"/>
    <property type="match status" value="2"/>
</dbReference>
<dbReference type="InterPro" id="IPR003593">
    <property type="entry name" value="AAA+_ATPase"/>
</dbReference>
<dbReference type="SMART" id="SM00382">
    <property type="entry name" value="AAA"/>
    <property type="match status" value="1"/>
</dbReference>
<protein>
    <submittedName>
        <fullName evidence="1">Putative ATPase</fullName>
    </submittedName>
</protein>
<dbReference type="STRING" id="96773.Tchl_1719"/>
<evidence type="ECO:0000313" key="1">
    <source>
        <dbReference type="EMBL" id="APR04577.1"/>
    </source>
</evidence>
<sequence length="437" mass="48938">MSSQVRAQVIPLEQASAFPRAPRTVEETGLPLLFLVELASKLLFVRGQLYLTEMSHQLRLPAIVLDSLLSFMRAERLCEVVRRGETDGDVLYELTDAGRARAVEYLGRCKYAGAAPVSLDDYVAQVERQSVTKMKVTREGVDKAFRGLVIKPEVRDQLGAAMGSGRALFLYGPAGAGKTYLAERLALLLDGDVAVPHAIFVDGEIIQVYDPLIHHAVEDAPRSAGAAIDNLMRPDLRWVRCRRPVAITGGELTLKMLDLDYDASTGFYQAPPHVKANNGLFVVDDLGRQLVQPEQLLNRWIVPMDRHHDYLALHSGIKFSLPFDVVLVFSTNLMPSDVADPAFLRRLGYKIHIGPMDEDEYRSIFMRVCEEREVPFDEAAFRSLLEDFHAGSGQPLLACYPRDLIGPIADFARYRGEPARLTQDSLQWAWHNYFASR</sequence>
<dbReference type="KEGG" id="tcl:Tchl_1719"/>
<reference evidence="1 2" key="1">
    <citation type="submission" date="2016-12" db="EMBL/GenBank/DDBJ databases">
        <title>Complete genome sequence of Thauera chlorobenzoica, a Betaproteobacterium degrading haloaromatics anaerobically to CO2 and halides.</title>
        <authorList>
            <person name="Goris T."/>
            <person name="Mergelsberg M."/>
            <person name="Boll M."/>
        </authorList>
    </citation>
    <scope>NUCLEOTIDE SEQUENCE [LARGE SCALE GENOMIC DNA]</scope>
    <source>
        <strain evidence="1 2">3CB1</strain>
    </source>
</reference>
<name>A0A1H5XT83_9RHOO</name>
<dbReference type="Proteomes" id="UP000185739">
    <property type="component" value="Chromosome"/>
</dbReference>
<dbReference type="EMBL" id="CP018839">
    <property type="protein sequence ID" value="APR04577.1"/>
    <property type="molecule type" value="Genomic_DNA"/>
</dbReference>